<dbReference type="AlphaFoldDB" id="A0A327PPB4"/>
<protein>
    <submittedName>
        <fullName evidence="1">Uncharacterized protein</fullName>
    </submittedName>
</protein>
<gene>
    <name evidence="1" type="ORF">LV83_00785</name>
</gene>
<evidence type="ECO:0000313" key="1">
    <source>
        <dbReference type="EMBL" id="RAI93879.1"/>
    </source>
</evidence>
<dbReference type="EMBL" id="QLLK01000002">
    <property type="protein sequence ID" value="RAI93879.1"/>
    <property type="molecule type" value="Genomic_DNA"/>
</dbReference>
<organism evidence="1 2">
    <name type="scientific">Algoriphagus yeomjeoni</name>
    <dbReference type="NCBI Taxonomy" id="291403"/>
    <lineage>
        <taxon>Bacteria</taxon>
        <taxon>Pseudomonadati</taxon>
        <taxon>Bacteroidota</taxon>
        <taxon>Cytophagia</taxon>
        <taxon>Cytophagales</taxon>
        <taxon>Cyclobacteriaceae</taxon>
        <taxon>Algoriphagus</taxon>
    </lineage>
</organism>
<evidence type="ECO:0000313" key="2">
    <source>
        <dbReference type="Proteomes" id="UP000249610"/>
    </source>
</evidence>
<comment type="caution">
    <text evidence="1">The sequence shown here is derived from an EMBL/GenBank/DDBJ whole genome shotgun (WGS) entry which is preliminary data.</text>
</comment>
<proteinExistence type="predicted"/>
<sequence>MMPIDQNCLDFARPPDSGSGLLIAGERNVVVIEVEQIKPSNLSQKKGLLNIRRLGVG</sequence>
<reference evidence="1 2" key="1">
    <citation type="submission" date="2018-06" db="EMBL/GenBank/DDBJ databases">
        <title>Genomic Encyclopedia of Archaeal and Bacterial Type Strains, Phase II (KMG-II): from individual species to whole genera.</title>
        <authorList>
            <person name="Goeker M."/>
        </authorList>
    </citation>
    <scope>NUCLEOTIDE SEQUENCE [LARGE SCALE GENOMIC DNA]</scope>
    <source>
        <strain evidence="1 2">DSM 23446</strain>
    </source>
</reference>
<dbReference type="Proteomes" id="UP000249610">
    <property type="component" value="Unassembled WGS sequence"/>
</dbReference>
<keyword evidence="2" id="KW-1185">Reference proteome</keyword>
<name>A0A327PPB4_9BACT</name>
<accession>A0A327PPB4</accession>